<sequence>MKEPVAYVAELTAWFRSHARPDQAIAMSAYMKNRYPFLGIKTPERNLLLKAFVQAQGKPENEQHLEQVVKLLWAQPEREFQNVAMSFLDTHGKRTEESRIQLLESLIVDKSWWDTVDFLAGNAAGSYLAHYPEQIEFYPEQWILSDNLWLRRSAILYQLGYKQLTNEERLFRFIRLCRHEKEFFIAKAIGWALRQYARIKPDAVRAFAANESLQPLSKREALKHLTQSR</sequence>
<dbReference type="InterPro" id="IPR014825">
    <property type="entry name" value="DNA_alkylation"/>
</dbReference>
<dbReference type="EMBL" id="CAJVAS010000003">
    <property type="protein sequence ID" value="CAG7608627.1"/>
    <property type="molecule type" value="Genomic_DNA"/>
</dbReference>
<reference evidence="1" key="1">
    <citation type="submission" date="2021-06" db="EMBL/GenBank/DDBJ databases">
        <authorList>
            <person name="Criscuolo A."/>
        </authorList>
    </citation>
    <scope>NUCLEOTIDE SEQUENCE</scope>
    <source>
        <strain evidence="1">CIP111600</strain>
    </source>
</reference>
<accession>A0A916JVS7</accession>
<gene>
    <name evidence="1" type="ORF">PAESOLCIP111_01082</name>
</gene>
<evidence type="ECO:0000313" key="1">
    <source>
        <dbReference type="EMBL" id="CAG7608627.1"/>
    </source>
</evidence>
<dbReference type="RefSeq" id="WP_218090901.1">
    <property type="nucleotide sequence ID" value="NZ_CAJVAS010000003.1"/>
</dbReference>
<dbReference type="Proteomes" id="UP000693672">
    <property type="component" value="Unassembled WGS sequence"/>
</dbReference>
<evidence type="ECO:0008006" key="3">
    <source>
        <dbReference type="Google" id="ProtNLM"/>
    </source>
</evidence>
<protein>
    <recommendedName>
        <fullName evidence="3">DNA alkylation repair protein</fullName>
    </recommendedName>
</protein>
<evidence type="ECO:0000313" key="2">
    <source>
        <dbReference type="Proteomes" id="UP000693672"/>
    </source>
</evidence>
<dbReference type="PANTHER" id="PTHR34070">
    <property type="entry name" value="ARMADILLO-TYPE FOLD"/>
    <property type="match status" value="1"/>
</dbReference>
<comment type="caution">
    <text evidence="1">The sequence shown here is derived from an EMBL/GenBank/DDBJ whole genome shotgun (WGS) entry which is preliminary data.</text>
</comment>
<proteinExistence type="predicted"/>
<dbReference type="CDD" id="cd07064">
    <property type="entry name" value="AlkD_like_1"/>
    <property type="match status" value="1"/>
</dbReference>
<keyword evidence="2" id="KW-1185">Reference proteome</keyword>
<dbReference type="Pfam" id="PF08713">
    <property type="entry name" value="DNA_alkylation"/>
    <property type="match status" value="1"/>
</dbReference>
<organism evidence="1 2">
    <name type="scientific">Paenibacillus solanacearum</name>
    <dbReference type="NCBI Taxonomy" id="2048548"/>
    <lineage>
        <taxon>Bacteria</taxon>
        <taxon>Bacillati</taxon>
        <taxon>Bacillota</taxon>
        <taxon>Bacilli</taxon>
        <taxon>Bacillales</taxon>
        <taxon>Paenibacillaceae</taxon>
        <taxon>Paenibacillus</taxon>
    </lineage>
</organism>
<name>A0A916JVS7_9BACL</name>
<dbReference type="AlphaFoldDB" id="A0A916JVS7"/>
<dbReference type="PANTHER" id="PTHR34070:SF1">
    <property type="entry name" value="DNA ALKYLATION REPAIR PROTEIN"/>
    <property type="match status" value="1"/>
</dbReference>